<accession>Q69MK8</accession>
<sequence length="105" mass="11726">MDQLLNLQGPPLSSIEIIELARFRSKNFDKWWGEWKLHLFHQPASMYMTDLFSDVIPQTIESSPPHQSNSGRDIEYAPGLLPNGGGPTPPVISYHAPKTATLLQG</sequence>
<organism evidence="2 3">
    <name type="scientific">Oryza sativa subsp. japonica</name>
    <name type="common">Rice</name>
    <dbReference type="NCBI Taxonomy" id="39947"/>
    <lineage>
        <taxon>Eukaryota</taxon>
        <taxon>Viridiplantae</taxon>
        <taxon>Streptophyta</taxon>
        <taxon>Embryophyta</taxon>
        <taxon>Tracheophyta</taxon>
        <taxon>Spermatophyta</taxon>
        <taxon>Magnoliopsida</taxon>
        <taxon>Liliopsida</taxon>
        <taxon>Poales</taxon>
        <taxon>Poaceae</taxon>
        <taxon>BOP clade</taxon>
        <taxon>Oryzoideae</taxon>
        <taxon>Oryzeae</taxon>
        <taxon>Oryzinae</taxon>
        <taxon>Oryza</taxon>
        <taxon>Oryza sativa</taxon>
    </lineage>
</organism>
<keyword evidence="2" id="KW-0808">Transferase</keyword>
<keyword evidence="2" id="KW-0032">Aminotransferase</keyword>
<protein>
    <submittedName>
        <fullName evidence="2">Aminotransferase-like protein</fullName>
    </submittedName>
</protein>
<evidence type="ECO:0000313" key="2">
    <source>
        <dbReference type="EMBL" id="BAD33907.1"/>
    </source>
</evidence>
<evidence type="ECO:0000313" key="3">
    <source>
        <dbReference type="Proteomes" id="UP000000763"/>
    </source>
</evidence>
<dbReference type="GO" id="GO:0008483">
    <property type="term" value="F:transaminase activity"/>
    <property type="evidence" value="ECO:0007669"/>
    <property type="project" value="UniProtKB-KW"/>
</dbReference>
<name>Q69MK8_ORYSJ</name>
<evidence type="ECO:0000256" key="1">
    <source>
        <dbReference type="SAM" id="MobiDB-lite"/>
    </source>
</evidence>
<gene>
    <name evidence="2" type="primary">OSJNBa0017O03.16</name>
</gene>
<reference evidence="3" key="2">
    <citation type="journal article" date="2008" name="Nucleic Acids Res.">
        <title>The rice annotation project database (RAP-DB): 2008 update.</title>
        <authorList>
            <consortium name="The rice annotation project (RAP)"/>
        </authorList>
    </citation>
    <scope>GENOME REANNOTATION</scope>
    <source>
        <strain evidence="3">cv. Nipponbare</strain>
    </source>
</reference>
<reference evidence="3" key="1">
    <citation type="journal article" date="2005" name="Nature">
        <title>The map-based sequence of the rice genome.</title>
        <authorList>
            <consortium name="International rice genome sequencing project (IRGSP)"/>
            <person name="Matsumoto T."/>
            <person name="Wu J."/>
            <person name="Kanamori H."/>
            <person name="Katayose Y."/>
            <person name="Fujisawa M."/>
            <person name="Namiki N."/>
            <person name="Mizuno H."/>
            <person name="Yamamoto K."/>
            <person name="Antonio B.A."/>
            <person name="Baba T."/>
            <person name="Sakata K."/>
            <person name="Nagamura Y."/>
            <person name="Aoki H."/>
            <person name="Arikawa K."/>
            <person name="Arita K."/>
            <person name="Bito T."/>
            <person name="Chiden Y."/>
            <person name="Fujitsuka N."/>
            <person name="Fukunaka R."/>
            <person name="Hamada M."/>
            <person name="Harada C."/>
            <person name="Hayashi A."/>
            <person name="Hijishita S."/>
            <person name="Honda M."/>
            <person name="Hosokawa S."/>
            <person name="Ichikawa Y."/>
            <person name="Idonuma A."/>
            <person name="Iijima M."/>
            <person name="Ikeda M."/>
            <person name="Ikeno M."/>
            <person name="Ito K."/>
            <person name="Ito S."/>
            <person name="Ito T."/>
            <person name="Ito Y."/>
            <person name="Ito Y."/>
            <person name="Iwabuchi A."/>
            <person name="Kamiya K."/>
            <person name="Karasawa W."/>
            <person name="Kurita K."/>
            <person name="Katagiri S."/>
            <person name="Kikuta A."/>
            <person name="Kobayashi H."/>
            <person name="Kobayashi N."/>
            <person name="Machita K."/>
            <person name="Maehara T."/>
            <person name="Masukawa M."/>
            <person name="Mizubayashi T."/>
            <person name="Mukai Y."/>
            <person name="Nagasaki H."/>
            <person name="Nagata Y."/>
            <person name="Naito S."/>
            <person name="Nakashima M."/>
            <person name="Nakama Y."/>
            <person name="Nakamichi Y."/>
            <person name="Nakamura M."/>
            <person name="Meguro A."/>
            <person name="Negishi M."/>
            <person name="Ohta I."/>
            <person name="Ohta T."/>
            <person name="Okamoto M."/>
            <person name="Ono N."/>
            <person name="Saji S."/>
            <person name="Sakaguchi M."/>
            <person name="Sakai K."/>
            <person name="Shibata M."/>
            <person name="Shimokawa T."/>
            <person name="Song J."/>
            <person name="Takazaki Y."/>
            <person name="Terasawa K."/>
            <person name="Tsugane M."/>
            <person name="Tsuji K."/>
            <person name="Ueda S."/>
            <person name="Waki K."/>
            <person name="Yamagata H."/>
            <person name="Yamamoto M."/>
            <person name="Yamamoto S."/>
            <person name="Yamane H."/>
            <person name="Yoshiki S."/>
            <person name="Yoshihara R."/>
            <person name="Yukawa K."/>
            <person name="Zhong H."/>
            <person name="Yano M."/>
            <person name="Yuan Q."/>
            <person name="Ouyang S."/>
            <person name="Liu J."/>
            <person name="Jones K.M."/>
            <person name="Gansberger K."/>
            <person name="Moffat K."/>
            <person name="Hill J."/>
            <person name="Bera J."/>
            <person name="Fadrosh D."/>
            <person name="Jin S."/>
            <person name="Johri S."/>
            <person name="Kim M."/>
            <person name="Overton L."/>
            <person name="Reardon M."/>
            <person name="Tsitrin T."/>
            <person name="Vuong H."/>
            <person name="Weaver B."/>
            <person name="Ciecko A."/>
            <person name="Tallon L."/>
            <person name="Jackson J."/>
            <person name="Pai G."/>
            <person name="Aken S.V."/>
            <person name="Utterback T."/>
            <person name="Reidmuller S."/>
            <person name="Feldblyum T."/>
            <person name="Hsiao J."/>
            <person name="Zismann V."/>
            <person name="Iobst S."/>
            <person name="de Vazeille A.R."/>
            <person name="Buell C.R."/>
            <person name="Ying K."/>
            <person name="Li Y."/>
            <person name="Lu T."/>
            <person name="Huang Y."/>
            <person name="Zhao Q."/>
            <person name="Feng Q."/>
            <person name="Zhang L."/>
            <person name="Zhu J."/>
            <person name="Weng Q."/>
            <person name="Mu J."/>
            <person name="Lu Y."/>
            <person name="Fan D."/>
            <person name="Liu Y."/>
            <person name="Guan J."/>
            <person name="Zhang Y."/>
            <person name="Yu S."/>
            <person name="Liu X."/>
            <person name="Zhang Y."/>
            <person name="Hong G."/>
            <person name="Han B."/>
            <person name="Choisne N."/>
            <person name="Demange N."/>
            <person name="Orjeda G."/>
            <person name="Samain S."/>
            <person name="Cattolico L."/>
            <person name="Pelletier E."/>
            <person name="Couloux A."/>
            <person name="Segurens B."/>
            <person name="Wincker P."/>
            <person name="D'Hont A."/>
            <person name="Scarpelli C."/>
            <person name="Weissenbach J."/>
            <person name="Salanoubat M."/>
            <person name="Quetier F."/>
            <person name="Yu Y."/>
            <person name="Kim H.R."/>
            <person name="Rambo T."/>
            <person name="Currie J."/>
            <person name="Collura K."/>
            <person name="Luo M."/>
            <person name="Yang T."/>
            <person name="Ammiraju J.S.S."/>
            <person name="Engler F."/>
            <person name="Soderlund C."/>
            <person name="Wing R.A."/>
            <person name="Palmer L.E."/>
            <person name="de la Bastide M."/>
            <person name="Spiegel L."/>
            <person name="Nascimento L."/>
            <person name="Zutavern T."/>
            <person name="O'Shaughnessy A."/>
            <person name="Dike S."/>
            <person name="Dedhia N."/>
            <person name="Preston R."/>
            <person name="Balija V."/>
            <person name="McCombie W.R."/>
            <person name="Chow T."/>
            <person name="Chen H."/>
            <person name="Chung M."/>
            <person name="Chen C."/>
            <person name="Shaw J."/>
            <person name="Wu H."/>
            <person name="Hsiao K."/>
            <person name="Chao Y."/>
            <person name="Chu M."/>
            <person name="Cheng C."/>
            <person name="Hour A."/>
            <person name="Lee P."/>
            <person name="Lin S."/>
            <person name="Lin Y."/>
            <person name="Liou J."/>
            <person name="Liu S."/>
            <person name="Hsing Y."/>
            <person name="Raghuvanshi S."/>
            <person name="Mohanty A."/>
            <person name="Bharti A.K."/>
            <person name="Gaur A."/>
            <person name="Gupta V."/>
            <person name="Kumar D."/>
            <person name="Ravi V."/>
            <person name="Vij S."/>
            <person name="Kapur A."/>
            <person name="Khurana P."/>
            <person name="Khurana P."/>
            <person name="Khurana J.P."/>
            <person name="Tyagi A.K."/>
            <person name="Gaikwad K."/>
            <person name="Singh A."/>
            <person name="Dalal V."/>
            <person name="Srivastava S."/>
            <person name="Dixit A."/>
            <person name="Pal A.K."/>
            <person name="Ghazi I.A."/>
            <person name="Yadav M."/>
            <person name="Pandit A."/>
            <person name="Bhargava A."/>
            <person name="Sureshbabu K."/>
            <person name="Batra K."/>
            <person name="Sharma T.R."/>
            <person name="Mohapatra T."/>
            <person name="Singh N.K."/>
            <person name="Messing J."/>
            <person name="Nelson A.B."/>
            <person name="Fuks G."/>
            <person name="Kavchok S."/>
            <person name="Keizer G."/>
            <person name="Linton E."/>
            <person name="Llaca V."/>
            <person name="Song R."/>
            <person name="Tanyolac B."/>
            <person name="Young S."/>
            <person name="Ho-Il K."/>
            <person name="Hahn J.H."/>
            <person name="Sangsakoo G."/>
            <person name="Vanavichit A."/>
            <person name="de Mattos Luiz.A.T."/>
            <person name="Zimmer P.D."/>
            <person name="Malone G."/>
            <person name="Dellagostin O."/>
            <person name="de Oliveira A.C."/>
            <person name="Bevan M."/>
            <person name="Bancroft I."/>
            <person name="Minx P."/>
            <person name="Cordum H."/>
            <person name="Wilson R."/>
            <person name="Cheng Z."/>
            <person name="Jin W."/>
            <person name="Jiang J."/>
            <person name="Leong S.A."/>
            <person name="Iwama H."/>
            <person name="Gojobori T."/>
            <person name="Itoh T."/>
            <person name="Niimura Y."/>
            <person name="Fujii Y."/>
            <person name="Habara T."/>
            <person name="Sakai H."/>
            <person name="Sato Y."/>
            <person name="Wilson G."/>
            <person name="Kumar K."/>
            <person name="McCouch S."/>
            <person name="Juretic N."/>
            <person name="Hoen D."/>
            <person name="Wright S."/>
            <person name="Bruskiewich R."/>
            <person name="Bureau T."/>
            <person name="Miyao A."/>
            <person name="Hirochika H."/>
            <person name="Nishikawa T."/>
            <person name="Kadowaki K."/>
            <person name="Sugiura M."/>
            <person name="Burr B."/>
            <person name="Sasaki T."/>
        </authorList>
    </citation>
    <scope>NUCLEOTIDE SEQUENCE [LARGE SCALE GENOMIC DNA]</scope>
    <source>
        <strain evidence="3">cv. Nipponbare</strain>
    </source>
</reference>
<dbReference type="EMBL" id="AP005745">
    <property type="protein sequence ID" value="BAD33907.1"/>
    <property type="molecule type" value="Genomic_DNA"/>
</dbReference>
<feature type="compositionally biased region" description="Polar residues" evidence="1">
    <location>
        <begin position="59"/>
        <end position="71"/>
    </location>
</feature>
<proteinExistence type="predicted"/>
<dbReference type="AlphaFoldDB" id="Q69MK8"/>
<feature type="region of interest" description="Disordered" evidence="1">
    <location>
        <begin position="58"/>
        <end position="105"/>
    </location>
</feature>
<dbReference type="Proteomes" id="UP000000763">
    <property type="component" value="Chromosome 9"/>
</dbReference>